<organism evidence="1 2">
    <name type="scientific">Niabella pedocola</name>
    <dbReference type="NCBI Taxonomy" id="1752077"/>
    <lineage>
        <taxon>Bacteria</taxon>
        <taxon>Pseudomonadati</taxon>
        <taxon>Bacteroidota</taxon>
        <taxon>Chitinophagia</taxon>
        <taxon>Chitinophagales</taxon>
        <taxon>Chitinophagaceae</taxon>
        <taxon>Niabella</taxon>
    </lineage>
</organism>
<name>A0ABS8PNA4_9BACT</name>
<protein>
    <recommendedName>
        <fullName evidence="3">DUF3805 domain-containing protein</fullName>
    </recommendedName>
</protein>
<comment type="caution">
    <text evidence="1">The sequence shown here is derived from an EMBL/GenBank/DDBJ whole genome shotgun (WGS) entry which is preliminary data.</text>
</comment>
<gene>
    <name evidence="1" type="ORF">LQ567_06140</name>
</gene>
<keyword evidence="2" id="KW-1185">Reference proteome</keyword>
<reference evidence="1 2" key="1">
    <citation type="submission" date="2021-11" db="EMBL/GenBank/DDBJ databases">
        <title>Genomic of Niabella pedocola.</title>
        <authorList>
            <person name="Wu T."/>
        </authorList>
    </citation>
    <scope>NUCLEOTIDE SEQUENCE [LARGE SCALE GENOMIC DNA]</scope>
    <source>
        <strain evidence="1 2">JCM 31011</strain>
    </source>
</reference>
<dbReference type="RefSeq" id="WP_231003238.1">
    <property type="nucleotide sequence ID" value="NZ_JAJNEC010000004.1"/>
</dbReference>
<accession>A0ABS8PNA4</accession>
<evidence type="ECO:0000313" key="2">
    <source>
        <dbReference type="Proteomes" id="UP001199816"/>
    </source>
</evidence>
<dbReference type="EMBL" id="JAJNEC010000004">
    <property type="protein sequence ID" value="MCD2422335.1"/>
    <property type="molecule type" value="Genomic_DNA"/>
</dbReference>
<sequence>MKAIIYKTATFLILLFFNQRLLAQEGFIIDSVEFCSINIAIPDTCTAETKRSVKGKNWSIEWNYYDKGRFPSTRKFYSGFMKTMGYKFKEKKAEFLILNKRVSGTIVTFKSENEENYSIYASMLVNKQIVVIFLSLNQYPVNNSSLPDFAKEIIQFKQ</sequence>
<evidence type="ECO:0008006" key="3">
    <source>
        <dbReference type="Google" id="ProtNLM"/>
    </source>
</evidence>
<evidence type="ECO:0000313" key="1">
    <source>
        <dbReference type="EMBL" id="MCD2422335.1"/>
    </source>
</evidence>
<dbReference type="Proteomes" id="UP001199816">
    <property type="component" value="Unassembled WGS sequence"/>
</dbReference>
<proteinExistence type="predicted"/>